<proteinExistence type="predicted"/>
<reference evidence="3" key="1">
    <citation type="journal article" date="2019" name="Int. J. Syst. Evol. Microbiol.">
        <title>The Global Catalogue of Microorganisms (GCM) 10K type strain sequencing project: providing services to taxonomists for standard genome sequencing and annotation.</title>
        <authorList>
            <consortium name="The Broad Institute Genomics Platform"/>
            <consortium name="The Broad Institute Genome Sequencing Center for Infectious Disease"/>
            <person name="Wu L."/>
            <person name="Ma J."/>
        </authorList>
    </citation>
    <scope>NUCLEOTIDE SEQUENCE [LARGE SCALE GENOMIC DNA]</scope>
    <source>
        <strain evidence="3">KCTC 62164</strain>
    </source>
</reference>
<keyword evidence="3" id="KW-1185">Reference proteome</keyword>
<accession>A0ABV7D1T4</accession>
<feature type="chain" id="PRO_5045179960" evidence="1">
    <location>
        <begin position="22"/>
        <end position="269"/>
    </location>
</feature>
<comment type="caution">
    <text evidence="2">The sequence shown here is derived from an EMBL/GenBank/DDBJ whole genome shotgun (WGS) entry which is preliminary data.</text>
</comment>
<name>A0ABV7D1T4_9PROT</name>
<feature type="signal peptide" evidence="1">
    <location>
        <begin position="1"/>
        <end position="21"/>
    </location>
</feature>
<evidence type="ECO:0000313" key="3">
    <source>
        <dbReference type="Proteomes" id="UP001595444"/>
    </source>
</evidence>
<dbReference type="RefSeq" id="WP_194212078.1">
    <property type="nucleotide sequence ID" value="NZ_CP061205.1"/>
</dbReference>
<dbReference type="EMBL" id="JBHRSL010000002">
    <property type="protein sequence ID" value="MFC3051077.1"/>
    <property type="molecule type" value="Genomic_DNA"/>
</dbReference>
<organism evidence="2 3">
    <name type="scientific">Kordiimonas pumila</name>
    <dbReference type="NCBI Taxonomy" id="2161677"/>
    <lineage>
        <taxon>Bacteria</taxon>
        <taxon>Pseudomonadati</taxon>
        <taxon>Pseudomonadota</taxon>
        <taxon>Alphaproteobacteria</taxon>
        <taxon>Kordiimonadales</taxon>
        <taxon>Kordiimonadaceae</taxon>
        <taxon>Kordiimonas</taxon>
    </lineage>
</organism>
<dbReference type="Proteomes" id="UP001595444">
    <property type="component" value="Unassembled WGS sequence"/>
</dbReference>
<protein>
    <submittedName>
        <fullName evidence="2">Uncharacterized protein</fullName>
    </submittedName>
</protein>
<gene>
    <name evidence="2" type="ORF">ACFOKA_04065</name>
</gene>
<keyword evidence="1" id="KW-0732">Signal</keyword>
<evidence type="ECO:0000313" key="2">
    <source>
        <dbReference type="EMBL" id="MFC3051077.1"/>
    </source>
</evidence>
<evidence type="ECO:0000256" key="1">
    <source>
        <dbReference type="SAM" id="SignalP"/>
    </source>
</evidence>
<sequence>MLKISVSVALLLAIMAGKAVFAESDEERFARNSIASLQLASQVLSYYGPVKDDKSELVKGEPVIEGAWQSFLAYQGREHPMAHDLALVRARSVTASNIKSKIVPAWNDAVQGLPPSIVPAQRISLYLEAANASTQAQDYKSAGKYYSLARTLAILDSSNADKAQLYMRLHELKSIGVAMDWRPLRDALSDLRKYSEQFALWTIPRLDALLGEAEIRVELQPDVPEKRTDLAELKANIELSEKGMGGAIPPAQLARLRSLFYVLEDRWEL</sequence>